<dbReference type="InterPro" id="IPR007446">
    <property type="entry name" value="PilP"/>
</dbReference>
<gene>
    <name evidence="2" type="ORF">JI62_13250</name>
</gene>
<reference evidence="2 3" key="1">
    <citation type="submission" date="2014-08" db="EMBL/GenBank/DDBJ databases">
        <title>Draft genome sequence of a novel L-asparaginase producing marine bacterium, Halomonas campaniensis.</title>
        <authorList>
            <person name="Sundarakrishnan B."/>
            <person name="Moushumi Priya A."/>
            <person name="Raman G."/>
            <person name="Sakthivel N."/>
            <person name="Park S."/>
            <person name="Jayachandran S."/>
        </authorList>
    </citation>
    <scope>NUCLEOTIDE SEQUENCE [LARGE SCALE GENOMIC DNA]</scope>
    <source>
        <strain evidence="2 3">SK03</strain>
    </source>
</reference>
<dbReference type="AlphaFoldDB" id="A0A246RYL2"/>
<dbReference type="Gene3D" id="2.30.30.830">
    <property type="match status" value="1"/>
</dbReference>
<proteinExistence type="predicted"/>
<protein>
    <submittedName>
        <fullName evidence="2">Pilus assembly protein PilP</fullName>
    </submittedName>
</protein>
<dbReference type="PIRSF" id="PIRSF016481">
    <property type="entry name" value="Pilus_assembly_PilP"/>
    <property type="match status" value="1"/>
</dbReference>
<evidence type="ECO:0000313" key="2">
    <source>
        <dbReference type="EMBL" id="OWV28645.1"/>
    </source>
</evidence>
<keyword evidence="1" id="KW-0732">Signal</keyword>
<dbReference type="OrthoDB" id="5296580at2"/>
<accession>A0A246RYL2</accession>
<evidence type="ECO:0000256" key="1">
    <source>
        <dbReference type="SAM" id="SignalP"/>
    </source>
</evidence>
<comment type="caution">
    <text evidence="2">The sequence shown here is derived from an EMBL/GenBank/DDBJ whole genome shotgun (WGS) entry which is preliminary data.</text>
</comment>
<dbReference type="PROSITE" id="PS51257">
    <property type="entry name" value="PROKAR_LIPOPROTEIN"/>
    <property type="match status" value="1"/>
</dbReference>
<dbReference type="EMBL" id="JPUA01000034">
    <property type="protein sequence ID" value="OWV28645.1"/>
    <property type="molecule type" value="Genomic_DNA"/>
</dbReference>
<organism evidence="2 3">
    <name type="scientific">Halomonas campaniensis</name>
    <dbReference type="NCBI Taxonomy" id="213554"/>
    <lineage>
        <taxon>Bacteria</taxon>
        <taxon>Pseudomonadati</taxon>
        <taxon>Pseudomonadota</taxon>
        <taxon>Gammaproteobacteria</taxon>
        <taxon>Oceanospirillales</taxon>
        <taxon>Halomonadaceae</taxon>
        <taxon>Halomonas</taxon>
    </lineage>
</organism>
<feature type="signal peptide" evidence="1">
    <location>
        <begin position="1"/>
        <end position="26"/>
    </location>
</feature>
<dbReference type="Proteomes" id="UP000197334">
    <property type="component" value="Unassembled WGS sequence"/>
</dbReference>
<dbReference type="Pfam" id="PF04351">
    <property type="entry name" value="PilP"/>
    <property type="match status" value="1"/>
</dbReference>
<keyword evidence="3" id="KW-1185">Reference proteome</keyword>
<feature type="chain" id="PRO_5012151062" evidence="1">
    <location>
        <begin position="27"/>
        <end position="188"/>
    </location>
</feature>
<dbReference type="RefSeq" id="WP_088700635.1">
    <property type="nucleotide sequence ID" value="NZ_JPUA01000034.1"/>
</dbReference>
<name>A0A246RYL2_9GAMM</name>
<evidence type="ECO:0000313" key="3">
    <source>
        <dbReference type="Proteomes" id="UP000197334"/>
    </source>
</evidence>
<sequence length="188" mass="20200">MTAKQKTAPPAVRAVSAITLAFSAAALTGCADADLAQLEDTLAAIRHTPGGQPPVMAVALPESQELSYLYSDGRSPFLPPEALAQEGASRNEGALAPDLQRTPEPLERFSLQELRLVGTMRMGGRQVALIASPDGNVTSVKEGNYLGTDYGRIAQINAQEIRVTERVFTQPEGWQERQVSLVINENNE</sequence>